<dbReference type="AlphaFoldDB" id="A0A1M7HF50"/>
<evidence type="ECO:0000256" key="1">
    <source>
        <dbReference type="SAM" id="MobiDB-lite"/>
    </source>
</evidence>
<accession>A0A1M7HF50</accession>
<evidence type="ECO:0000313" key="3">
    <source>
        <dbReference type="EMBL" id="SHM27089.1"/>
    </source>
</evidence>
<feature type="transmembrane region" description="Helical" evidence="2">
    <location>
        <begin position="65"/>
        <end position="88"/>
    </location>
</feature>
<dbReference type="RefSeq" id="WP_073036399.1">
    <property type="nucleotide sequence ID" value="NZ_BMLR01000008.1"/>
</dbReference>
<protein>
    <submittedName>
        <fullName evidence="3">ATP synthase protein I</fullName>
    </submittedName>
</protein>
<feature type="region of interest" description="Disordered" evidence="1">
    <location>
        <begin position="1"/>
        <end position="30"/>
    </location>
</feature>
<dbReference type="NCBIfam" id="TIGR02230">
    <property type="entry name" value="ATPase_gene1"/>
    <property type="match status" value="1"/>
</dbReference>
<keyword evidence="4" id="KW-1185">Reference proteome</keyword>
<gene>
    <name evidence="3" type="ORF">SAMN05444398_112119</name>
</gene>
<keyword evidence="2" id="KW-0812">Transmembrane</keyword>
<dbReference type="EMBL" id="FRBR01000012">
    <property type="protein sequence ID" value="SHM27089.1"/>
    <property type="molecule type" value="Genomic_DNA"/>
</dbReference>
<dbReference type="Proteomes" id="UP000183974">
    <property type="component" value="Unassembled WGS sequence"/>
</dbReference>
<dbReference type="InterPro" id="IPR032820">
    <property type="entry name" value="ATPase_put"/>
</dbReference>
<evidence type="ECO:0000256" key="2">
    <source>
        <dbReference type="SAM" id="Phobius"/>
    </source>
</evidence>
<keyword evidence="2" id="KW-1133">Transmembrane helix</keyword>
<dbReference type="InterPro" id="IPR011744">
    <property type="entry name" value="ATPase_gene1"/>
</dbReference>
<dbReference type="OrthoDB" id="466056at2"/>
<feature type="transmembrane region" description="Helical" evidence="2">
    <location>
        <begin position="34"/>
        <end position="58"/>
    </location>
</feature>
<dbReference type="Pfam" id="PF09527">
    <property type="entry name" value="ATPase_gene1"/>
    <property type="match status" value="1"/>
</dbReference>
<organism evidence="3 4">
    <name type="scientific">Roseovarius pacificus</name>
    <dbReference type="NCBI Taxonomy" id="337701"/>
    <lineage>
        <taxon>Bacteria</taxon>
        <taxon>Pseudomonadati</taxon>
        <taxon>Pseudomonadota</taxon>
        <taxon>Alphaproteobacteria</taxon>
        <taxon>Rhodobacterales</taxon>
        <taxon>Roseobacteraceae</taxon>
        <taxon>Roseovarius</taxon>
    </lineage>
</organism>
<reference evidence="3 4" key="1">
    <citation type="submission" date="2016-11" db="EMBL/GenBank/DDBJ databases">
        <authorList>
            <person name="Jaros S."/>
            <person name="Januszkiewicz K."/>
            <person name="Wedrychowicz H."/>
        </authorList>
    </citation>
    <scope>NUCLEOTIDE SEQUENCE [LARGE SCALE GENOMIC DNA]</scope>
    <source>
        <strain evidence="3 4">DSM 29589</strain>
    </source>
</reference>
<dbReference type="STRING" id="337701.SAMN05444398_112119"/>
<sequence length="98" mass="10443">MSDEDDRSASEIGRRAGRMKAARDNPGPSPLRGFGTFGMIGWSVAVPTVGGALLGLWLDRVVPQAFSWTLALLLGGVVLGAFIAWGWIRKEGDGNDRS</sequence>
<proteinExistence type="predicted"/>
<evidence type="ECO:0000313" key="4">
    <source>
        <dbReference type="Proteomes" id="UP000183974"/>
    </source>
</evidence>
<name>A0A1M7HF50_9RHOB</name>
<keyword evidence="2" id="KW-0472">Membrane</keyword>